<dbReference type="Gene3D" id="3.15.30.10">
    <property type="entry name" value="putative capsid protein of prophage domain like"/>
    <property type="match status" value="1"/>
</dbReference>
<accession>A0A2T7UR58</accession>
<keyword evidence="2" id="KW-1185">Reference proteome</keyword>
<organism evidence="1 2">
    <name type="scientific">Pararhodobacter aggregans</name>
    <dbReference type="NCBI Taxonomy" id="404875"/>
    <lineage>
        <taxon>Bacteria</taxon>
        <taxon>Pseudomonadati</taxon>
        <taxon>Pseudomonadota</taxon>
        <taxon>Alphaproteobacteria</taxon>
        <taxon>Rhodobacterales</taxon>
        <taxon>Paracoccaceae</taxon>
        <taxon>Pararhodobacter</taxon>
    </lineage>
</organism>
<gene>
    <name evidence="1" type="ORF">DDE23_13425</name>
</gene>
<evidence type="ECO:0000313" key="1">
    <source>
        <dbReference type="EMBL" id="PVE47235.1"/>
    </source>
</evidence>
<comment type="caution">
    <text evidence="1">The sequence shown here is derived from an EMBL/GenBank/DDBJ whole genome shotgun (WGS) entry which is preliminary data.</text>
</comment>
<name>A0A2T7UR58_9RHOB</name>
<dbReference type="Proteomes" id="UP000244810">
    <property type="component" value="Unassembled WGS sequence"/>
</dbReference>
<dbReference type="RefSeq" id="WP_107752247.1">
    <property type="nucleotide sequence ID" value="NZ_QBKF01000006.1"/>
</dbReference>
<dbReference type="InterPro" id="IPR005564">
    <property type="entry name" value="Major_capsid_GpE"/>
</dbReference>
<protein>
    <submittedName>
        <fullName evidence="1">Major capsid protein</fullName>
    </submittedName>
</protein>
<dbReference type="Pfam" id="PF03864">
    <property type="entry name" value="Phage_cap_E"/>
    <property type="match status" value="1"/>
</dbReference>
<dbReference type="EMBL" id="QDDR01000006">
    <property type="protein sequence ID" value="PVE47235.1"/>
    <property type="molecule type" value="Genomic_DNA"/>
</dbReference>
<proteinExistence type="inferred from homology"/>
<dbReference type="Gene3D" id="3.30.1930.10">
    <property type="entry name" value="capsid protein of prophage domain"/>
    <property type="match status" value="1"/>
</dbReference>
<sequence>MSDTAPLYTSRQLAELVRPLDRPQQFLVNLFFPNVRLFESRRVDFHVLNMAREVAKYVHPDSVASPQAERGFKIDSFEPAYLKPLTPLKPSNMLDIRPGERVGGDMSPLERRAERIAQTVLDHEAQVLRRIEQMASTILATGAITVVSDEYPTATVNFGRDASQTLALTTSARWGEDGVSPTANIRNWSQTVATNSGAVVDTCVMGGAAFELLVAEESFRDRLDNRRQNDGDINLFQSPKGTDAWGSYQGTVGNVDYFTYSQPYTEGGVAKNMMHDYGVILGGRHQLHGVVTYGAIEDDEALVAAQFWSKMYRVHNPSRVFIEAAAAPLPVPARVNASMYVQVR</sequence>
<dbReference type="OrthoDB" id="5449178at2"/>
<evidence type="ECO:0000313" key="2">
    <source>
        <dbReference type="Proteomes" id="UP000244810"/>
    </source>
</evidence>
<dbReference type="HAMAP" id="MF_04133">
    <property type="entry name" value="CAPSID_LAMBDA"/>
    <property type="match status" value="1"/>
</dbReference>
<reference evidence="1 2" key="1">
    <citation type="journal article" date="2011" name="Syst. Appl. Microbiol.">
        <title>Defluviimonas denitrificans gen. nov., sp. nov., and Pararhodobacter aggregans gen. nov., sp. nov., non-phototrophic Rhodobacteraceae from the biofilter of a marine aquaculture.</title>
        <authorList>
            <person name="Foesel B.U."/>
            <person name="Drake H.L."/>
            <person name="Schramm A."/>
        </authorList>
    </citation>
    <scope>NUCLEOTIDE SEQUENCE [LARGE SCALE GENOMIC DNA]</scope>
    <source>
        <strain evidence="1 2">D1-19</strain>
    </source>
</reference>
<dbReference type="AlphaFoldDB" id="A0A2T7UR58"/>